<organism evidence="1 2">
    <name type="scientific">Phaseolus angularis</name>
    <name type="common">Azuki bean</name>
    <name type="synonym">Vigna angularis</name>
    <dbReference type="NCBI Taxonomy" id="3914"/>
    <lineage>
        <taxon>Eukaryota</taxon>
        <taxon>Viridiplantae</taxon>
        <taxon>Streptophyta</taxon>
        <taxon>Embryophyta</taxon>
        <taxon>Tracheophyta</taxon>
        <taxon>Spermatophyta</taxon>
        <taxon>Magnoliopsida</taxon>
        <taxon>eudicotyledons</taxon>
        <taxon>Gunneridae</taxon>
        <taxon>Pentapetalae</taxon>
        <taxon>rosids</taxon>
        <taxon>fabids</taxon>
        <taxon>Fabales</taxon>
        <taxon>Fabaceae</taxon>
        <taxon>Papilionoideae</taxon>
        <taxon>50 kb inversion clade</taxon>
        <taxon>NPAAA clade</taxon>
        <taxon>indigoferoid/millettioid clade</taxon>
        <taxon>Phaseoleae</taxon>
        <taxon>Vigna</taxon>
    </lineage>
</organism>
<sequence>MRNRTGEDSGLLHAETLLLLRLMRSFPRLCAPPPAAGISVLEALEERALSQGESSRRDCLTCSGEPKRRKGEFPRTLAALQALLSVKLRLQRTKDPFPFAFLAESGRTSTEVDERPESRRASWTSVTSRCRAFIARLYGRAPLLSLDERLLLSLDERPLASSRFAPLLSLALRVIFAQYFVLFFTPLSQLHKKGEALIFIFFFSFRFVSPRSEGDMNLLFLFSNSSSCFEWRKKSISLLDVGSFMQEGRRLRQLRRILRFEIRILIVLWF</sequence>
<name>A0A0L9VKG8_PHAAN</name>
<protein>
    <submittedName>
        <fullName evidence="1">Uncharacterized protein</fullName>
    </submittedName>
</protein>
<evidence type="ECO:0000313" key="1">
    <source>
        <dbReference type="EMBL" id="KOM55229.1"/>
    </source>
</evidence>
<reference evidence="2" key="1">
    <citation type="journal article" date="2015" name="Proc. Natl. Acad. Sci. U.S.A.">
        <title>Genome sequencing of adzuki bean (Vigna angularis) provides insight into high starch and low fat accumulation and domestication.</title>
        <authorList>
            <person name="Yang K."/>
            <person name="Tian Z."/>
            <person name="Chen C."/>
            <person name="Luo L."/>
            <person name="Zhao B."/>
            <person name="Wang Z."/>
            <person name="Yu L."/>
            <person name="Li Y."/>
            <person name="Sun Y."/>
            <person name="Li W."/>
            <person name="Chen Y."/>
            <person name="Li Y."/>
            <person name="Zhang Y."/>
            <person name="Ai D."/>
            <person name="Zhao J."/>
            <person name="Shang C."/>
            <person name="Ma Y."/>
            <person name="Wu B."/>
            <person name="Wang M."/>
            <person name="Gao L."/>
            <person name="Sun D."/>
            <person name="Zhang P."/>
            <person name="Guo F."/>
            <person name="Wang W."/>
            <person name="Li Y."/>
            <person name="Wang J."/>
            <person name="Varshney R.K."/>
            <person name="Wang J."/>
            <person name="Ling H.Q."/>
            <person name="Wan P."/>
        </authorList>
    </citation>
    <scope>NUCLEOTIDE SEQUENCE</scope>
    <source>
        <strain evidence="2">cv. Jingnong 6</strain>
    </source>
</reference>
<dbReference type="Proteomes" id="UP000053144">
    <property type="component" value="Chromosome 10"/>
</dbReference>
<accession>A0A0L9VKG8</accession>
<gene>
    <name evidence="1" type="ORF">LR48_Vigan10g112100</name>
</gene>
<dbReference type="AlphaFoldDB" id="A0A0L9VKG8"/>
<evidence type="ECO:0000313" key="2">
    <source>
        <dbReference type="Proteomes" id="UP000053144"/>
    </source>
</evidence>
<proteinExistence type="predicted"/>
<dbReference type="Gramene" id="KOM55229">
    <property type="protein sequence ID" value="KOM55229"/>
    <property type="gene ID" value="LR48_Vigan10g112100"/>
</dbReference>
<dbReference type="EMBL" id="CM003380">
    <property type="protein sequence ID" value="KOM55229.1"/>
    <property type="molecule type" value="Genomic_DNA"/>
</dbReference>